<dbReference type="InterPro" id="IPR010977">
    <property type="entry name" value="Aromatic_deC"/>
</dbReference>
<organism evidence="4 5">
    <name type="scientific">Nitratireductor thuwali</name>
    <dbReference type="NCBI Taxonomy" id="2267699"/>
    <lineage>
        <taxon>Bacteria</taxon>
        <taxon>Pseudomonadati</taxon>
        <taxon>Pseudomonadota</taxon>
        <taxon>Alphaproteobacteria</taxon>
        <taxon>Hyphomicrobiales</taxon>
        <taxon>Phyllobacteriaceae</taxon>
        <taxon>Nitratireductor</taxon>
    </lineage>
</organism>
<dbReference type="InterPro" id="IPR015424">
    <property type="entry name" value="PyrdxlP-dep_Trfase"/>
</dbReference>
<keyword evidence="3" id="KW-0663">Pyridoxal phosphate</keyword>
<evidence type="ECO:0000256" key="3">
    <source>
        <dbReference type="ARBA" id="ARBA00022898"/>
    </source>
</evidence>
<dbReference type="Proteomes" id="UP001342418">
    <property type="component" value="Chromosome"/>
</dbReference>
<protein>
    <recommendedName>
        <fullName evidence="6">Aspartate aminotransferase family protein</fullName>
    </recommendedName>
</protein>
<evidence type="ECO:0000256" key="1">
    <source>
        <dbReference type="ARBA" id="ARBA00001933"/>
    </source>
</evidence>
<name>A0ABY5MIJ5_9HYPH</name>
<dbReference type="RefSeq" id="WP_338529398.1">
    <property type="nucleotide sequence ID" value="NZ_CP030941.1"/>
</dbReference>
<evidence type="ECO:0008006" key="6">
    <source>
        <dbReference type="Google" id="ProtNLM"/>
    </source>
</evidence>
<dbReference type="PANTHER" id="PTHR11999:SF70">
    <property type="entry name" value="MIP05841P"/>
    <property type="match status" value="1"/>
</dbReference>
<dbReference type="SUPFAM" id="SSF53383">
    <property type="entry name" value="PLP-dependent transferases"/>
    <property type="match status" value="1"/>
</dbReference>
<proteinExistence type="predicted"/>
<gene>
    <name evidence="4" type="ORF">NTH_01477</name>
</gene>
<sequence>MTGDDSARWGSRIAEWRADYHRALKIWFLIRSYCLERLRARLRNHVRWARELAERLRAGPGFEIVTKPVLSLFTFRLKDADDSAQIEFVNRINDDGRIYLTQTRVASGIAIRFQVGQFDTTEEDVNCAFDVITELARDPA</sequence>
<keyword evidence="5" id="KW-1185">Reference proteome</keyword>
<comment type="cofactor">
    <cofactor evidence="1">
        <name>pyridoxal 5'-phosphate</name>
        <dbReference type="ChEBI" id="CHEBI:597326"/>
    </cofactor>
</comment>
<reference evidence="4 5" key="1">
    <citation type="submission" date="2018-07" db="EMBL/GenBank/DDBJ databases">
        <title>Genome sequence of Nitratireductor thuwali#1536.</title>
        <authorList>
            <person name="Michoud G."/>
            <person name="Merlino G."/>
            <person name="Sefrji F.O."/>
            <person name="Daffonchio D."/>
        </authorList>
    </citation>
    <scope>NUCLEOTIDE SEQUENCE [LARGE SCALE GENOMIC DNA]</scope>
    <source>
        <strain evidence="5">Nit1536</strain>
    </source>
</reference>
<keyword evidence="2" id="KW-0456">Lyase</keyword>
<dbReference type="EMBL" id="CP030941">
    <property type="protein sequence ID" value="UUP17026.1"/>
    <property type="molecule type" value="Genomic_DNA"/>
</dbReference>
<dbReference type="Pfam" id="PF00282">
    <property type="entry name" value="Pyridoxal_deC"/>
    <property type="match status" value="1"/>
</dbReference>
<evidence type="ECO:0000313" key="4">
    <source>
        <dbReference type="EMBL" id="UUP17026.1"/>
    </source>
</evidence>
<evidence type="ECO:0000313" key="5">
    <source>
        <dbReference type="Proteomes" id="UP001342418"/>
    </source>
</evidence>
<evidence type="ECO:0000256" key="2">
    <source>
        <dbReference type="ARBA" id="ARBA00022793"/>
    </source>
</evidence>
<keyword evidence="2" id="KW-0210">Decarboxylase</keyword>
<dbReference type="InterPro" id="IPR002129">
    <property type="entry name" value="PyrdxlP-dep_de-COase"/>
</dbReference>
<dbReference type="Gene3D" id="3.90.1150.170">
    <property type="match status" value="1"/>
</dbReference>
<dbReference type="PANTHER" id="PTHR11999">
    <property type="entry name" value="GROUP II PYRIDOXAL-5-PHOSPHATE DECARBOXYLASE"/>
    <property type="match status" value="1"/>
</dbReference>
<accession>A0ABY5MIJ5</accession>